<comment type="caution">
    <text evidence="2">The sequence shown here is derived from an EMBL/GenBank/DDBJ whole genome shotgun (WGS) entry which is preliminary data.</text>
</comment>
<dbReference type="InterPro" id="IPR036420">
    <property type="entry name" value="BRCT_dom_sf"/>
</dbReference>
<dbReference type="AlphaFoldDB" id="A0A9P6ITF2"/>
<protein>
    <recommendedName>
        <fullName evidence="1">BRCT domain-containing protein</fullName>
    </recommendedName>
</protein>
<dbReference type="Pfam" id="PF16589">
    <property type="entry name" value="BRCT_2"/>
    <property type="match status" value="1"/>
</dbReference>
<sequence length="81" mass="9110">MVRDTITPMIEVCNGKISKAEPKEADKANVVIIASDVCNEEALAYIKKGFHVMRLEFILSSILRQQLDYTKDKIVADPDDL</sequence>
<evidence type="ECO:0000313" key="2">
    <source>
        <dbReference type="EMBL" id="KAF9945290.1"/>
    </source>
</evidence>
<name>A0A9P6ITF2_MORAP</name>
<dbReference type="Gene3D" id="3.40.50.10190">
    <property type="entry name" value="BRCT domain"/>
    <property type="match status" value="1"/>
</dbReference>
<dbReference type="Proteomes" id="UP000738359">
    <property type="component" value="Unassembled WGS sequence"/>
</dbReference>
<evidence type="ECO:0000259" key="1">
    <source>
        <dbReference type="Pfam" id="PF16589"/>
    </source>
</evidence>
<organism evidence="2 3">
    <name type="scientific">Mortierella alpina</name>
    <name type="common">Oleaginous fungus</name>
    <name type="synonym">Mortierella renispora</name>
    <dbReference type="NCBI Taxonomy" id="64518"/>
    <lineage>
        <taxon>Eukaryota</taxon>
        <taxon>Fungi</taxon>
        <taxon>Fungi incertae sedis</taxon>
        <taxon>Mucoromycota</taxon>
        <taxon>Mortierellomycotina</taxon>
        <taxon>Mortierellomycetes</taxon>
        <taxon>Mortierellales</taxon>
        <taxon>Mortierellaceae</taxon>
        <taxon>Mortierella</taxon>
    </lineage>
</organism>
<feature type="domain" description="BRCT" evidence="1">
    <location>
        <begin position="3"/>
        <end position="69"/>
    </location>
</feature>
<dbReference type="InterPro" id="IPR001357">
    <property type="entry name" value="BRCT_dom"/>
</dbReference>
<gene>
    <name evidence="2" type="ORF">BGZ70_003907</name>
</gene>
<evidence type="ECO:0000313" key="3">
    <source>
        <dbReference type="Proteomes" id="UP000738359"/>
    </source>
</evidence>
<keyword evidence="3" id="KW-1185">Reference proteome</keyword>
<proteinExistence type="predicted"/>
<dbReference type="OrthoDB" id="342264at2759"/>
<reference evidence="2" key="1">
    <citation type="journal article" date="2020" name="Fungal Divers.">
        <title>Resolving the Mortierellaceae phylogeny through synthesis of multi-gene phylogenetics and phylogenomics.</title>
        <authorList>
            <person name="Vandepol N."/>
            <person name="Liber J."/>
            <person name="Desiro A."/>
            <person name="Na H."/>
            <person name="Kennedy M."/>
            <person name="Barry K."/>
            <person name="Grigoriev I.V."/>
            <person name="Miller A.N."/>
            <person name="O'Donnell K."/>
            <person name="Stajich J.E."/>
            <person name="Bonito G."/>
        </authorList>
    </citation>
    <scope>NUCLEOTIDE SEQUENCE</scope>
    <source>
        <strain evidence="2">CK1249</strain>
    </source>
</reference>
<dbReference type="EMBL" id="JAAAHY010002128">
    <property type="protein sequence ID" value="KAF9945290.1"/>
    <property type="molecule type" value="Genomic_DNA"/>
</dbReference>
<accession>A0A9P6ITF2</accession>